<keyword evidence="6" id="KW-0539">Nucleus</keyword>
<evidence type="ECO:0000256" key="5">
    <source>
        <dbReference type="ARBA" id="ARBA00023163"/>
    </source>
</evidence>
<dbReference type="PROSITE" id="PS51294">
    <property type="entry name" value="HTH_MYB"/>
    <property type="match status" value="2"/>
</dbReference>
<dbReference type="SMR" id="A0A9I9CKB6"/>
<evidence type="ECO:0000256" key="1">
    <source>
        <dbReference type="ARBA" id="ARBA00004123"/>
    </source>
</evidence>
<dbReference type="InterPro" id="IPR001005">
    <property type="entry name" value="SANT/Myb"/>
</dbReference>
<evidence type="ECO:0000256" key="3">
    <source>
        <dbReference type="ARBA" id="ARBA00023015"/>
    </source>
</evidence>
<dbReference type="InterPro" id="IPR017930">
    <property type="entry name" value="Myb_dom"/>
</dbReference>
<name>A0A9I9CKB6_CUCME</name>
<dbReference type="EnsemblPlants" id="MELO3C004947.2.1">
    <property type="protein sequence ID" value="MELO3C004947.2.1"/>
    <property type="gene ID" value="MELO3C004947.2"/>
</dbReference>
<evidence type="ECO:0000256" key="2">
    <source>
        <dbReference type="ARBA" id="ARBA00022737"/>
    </source>
</evidence>
<feature type="domain" description="HTH myb-type" evidence="8">
    <location>
        <begin position="9"/>
        <end position="62"/>
    </location>
</feature>
<accession>A0A9I9CKB6</accession>
<dbReference type="InterPro" id="IPR009057">
    <property type="entry name" value="Homeodomain-like_sf"/>
</dbReference>
<feature type="domain" description="HTH myb-type" evidence="8">
    <location>
        <begin position="63"/>
        <end position="117"/>
    </location>
</feature>
<evidence type="ECO:0000259" key="7">
    <source>
        <dbReference type="PROSITE" id="PS50090"/>
    </source>
</evidence>
<dbReference type="SUPFAM" id="SSF46689">
    <property type="entry name" value="Homeodomain-like"/>
    <property type="match status" value="1"/>
</dbReference>
<dbReference type="Gene3D" id="1.10.10.60">
    <property type="entry name" value="Homeodomain-like"/>
    <property type="match status" value="2"/>
</dbReference>
<comment type="subcellular location">
    <subcellularLocation>
        <location evidence="1">Nucleus</location>
    </subcellularLocation>
</comment>
<keyword evidence="3" id="KW-0805">Transcription regulation</keyword>
<evidence type="ECO:0000256" key="4">
    <source>
        <dbReference type="ARBA" id="ARBA00023125"/>
    </source>
</evidence>
<keyword evidence="5" id="KW-0804">Transcription</keyword>
<protein>
    <recommendedName>
        <fullName evidence="10">Transcription factor RAX2-like</fullName>
    </recommendedName>
</protein>
<keyword evidence="4" id="KW-0238">DNA-binding</keyword>
<dbReference type="GO" id="GO:0005634">
    <property type="term" value="C:nucleus"/>
    <property type="evidence" value="ECO:0007669"/>
    <property type="project" value="UniProtKB-SubCell"/>
</dbReference>
<feature type="domain" description="Myb-like" evidence="7">
    <location>
        <begin position="9"/>
        <end position="62"/>
    </location>
</feature>
<dbReference type="Pfam" id="PF00249">
    <property type="entry name" value="Myb_DNA-binding"/>
    <property type="match status" value="2"/>
</dbReference>
<dbReference type="CDD" id="cd00167">
    <property type="entry name" value="SANT"/>
    <property type="match status" value="2"/>
</dbReference>
<evidence type="ECO:0000259" key="8">
    <source>
        <dbReference type="PROSITE" id="PS51294"/>
    </source>
</evidence>
<dbReference type="PANTHER" id="PTHR48000:SF67">
    <property type="entry name" value="MYB-LIKE DNA-BINDING DOMAIN CONTAINING PROTEIN, EXPRESSED"/>
    <property type="match status" value="1"/>
</dbReference>
<sequence length="318" mass="36180">MGRSPCCDKSNVKKGPWSPEEDAKLKDFIDKNGTGGNWISLPQKAGLKRCGKSCRLRWLNYLRPNIKHGGFTDEEDRIICTLFSTIGSRWSIIATQLPGRTDNDIKNHWNSKLKRKLIEMEKKAQITTTIPSSQNHHHHHQTFSSFSSQPLSSLINKHDDYFNDINYSNYNLSSPPSTTTIKSFESLISSIPSNWSNNNNNISHSPCLVQTQETTNLLSSNSLMYNHHNPLVQMKESCLLGFGSEGSCSSSTSDGRSYTQINTTSGIMGFQNNNNNNPNYYYYYSDNIMNNINHQQAANLEYSYMEDENKTLLENFLY</sequence>
<dbReference type="SMART" id="SM00717">
    <property type="entry name" value="SANT"/>
    <property type="match status" value="2"/>
</dbReference>
<evidence type="ECO:0000256" key="6">
    <source>
        <dbReference type="ARBA" id="ARBA00023242"/>
    </source>
</evidence>
<dbReference type="AlphaFoldDB" id="A0A9I9CKB6"/>
<evidence type="ECO:0000313" key="9">
    <source>
        <dbReference type="EnsemblPlants" id="MELO3C004947.2.1"/>
    </source>
</evidence>
<dbReference type="Gramene" id="MELO3C004947.2.1">
    <property type="protein sequence ID" value="MELO3C004947.2.1"/>
    <property type="gene ID" value="MELO3C004947.2"/>
</dbReference>
<feature type="domain" description="Myb-like" evidence="7">
    <location>
        <begin position="63"/>
        <end position="113"/>
    </location>
</feature>
<proteinExistence type="predicted"/>
<dbReference type="FunFam" id="1.10.10.60:FF:000015">
    <property type="entry name" value="Transcription factor RAX3"/>
    <property type="match status" value="1"/>
</dbReference>
<reference evidence="9" key="1">
    <citation type="submission" date="2023-03" db="UniProtKB">
        <authorList>
            <consortium name="EnsemblPlants"/>
        </authorList>
    </citation>
    <scope>IDENTIFICATION</scope>
</reference>
<evidence type="ECO:0008006" key="10">
    <source>
        <dbReference type="Google" id="ProtNLM"/>
    </source>
</evidence>
<dbReference type="PROSITE" id="PS50090">
    <property type="entry name" value="MYB_LIKE"/>
    <property type="match status" value="2"/>
</dbReference>
<dbReference type="PANTHER" id="PTHR48000">
    <property type="entry name" value="OS09G0431300 PROTEIN"/>
    <property type="match status" value="1"/>
</dbReference>
<dbReference type="GO" id="GO:0003677">
    <property type="term" value="F:DNA binding"/>
    <property type="evidence" value="ECO:0007669"/>
    <property type="project" value="UniProtKB-KW"/>
</dbReference>
<organism evidence="9">
    <name type="scientific">Cucumis melo</name>
    <name type="common">Muskmelon</name>
    <dbReference type="NCBI Taxonomy" id="3656"/>
    <lineage>
        <taxon>Eukaryota</taxon>
        <taxon>Viridiplantae</taxon>
        <taxon>Streptophyta</taxon>
        <taxon>Embryophyta</taxon>
        <taxon>Tracheophyta</taxon>
        <taxon>Spermatophyta</taxon>
        <taxon>Magnoliopsida</taxon>
        <taxon>eudicotyledons</taxon>
        <taxon>Gunneridae</taxon>
        <taxon>Pentapetalae</taxon>
        <taxon>rosids</taxon>
        <taxon>fabids</taxon>
        <taxon>Cucurbitales</taxon>
        <taxon>Cucurbitaceae</taxon>
        <taxon>Benincaseae</taxon>
        <taxon>Cucumis</taxon>
    </lineage>
</organism>
<keyword evidence="2" id="KW-0677">Repeat</keyword>